<evidence type="ECO:0000259" key="9">
    <source>
        <dbReference type="SMART" id="SM00848"/>
    </source>
</evidence>
<dbReference type="Gene3D" id="3.90.70.10">
    <property type="entry name" value="Cysteine proteinases"/>
    <property type="match status" value="1"/>
</dbReference>
<reference evidence="10 11" key="1">
    <citation type="submission" date="2017-05" db="EMBL/GenBank/DDBJ databases">
        <title>Genome of assembly of the Bengalese finch, Lonchura striata domestica.</title>
        <authorList>
            <person name="Colquitt B.M."/>
            <person name="Brainard M.S."/>
        </authorList>
    </citation>
    <scope>NUCLEOTIDE SEQUENCE [LARGE SCALE GENOMIC DNA]</scope>
    <source>
        <strain evidence="10">White83orange57</strain>
    </source>
</reference>
<keyword evidence="5" id="KW-0865">Zymogen</keyword>
<dbReference type="PROSITE" id="PS00139">
    <property type="entry name" value="THIOL_PROTEASE_CYS"/>
    <property type="match status" value="1"/>
</dbReference>
<feature type="signal peptide" evidence="7">
    <location>
        <begin position="1"/>
        <end position="18"/>
    </location>
</feature>
<protein>
    <submittedName>
        <fullName evidence="10">Pro-cathepsin H</fullName>
    </submittedName>
</protein>
<dbReference type="InterPro" id="IPR013128">
    <property type="entry name" value="Peptidase_C1A"/>
</dbReference>
<sequence length="379" mass="42647">MGWPVLLSAAALLAAAAAWEPSAEEERLFKAWMLQNERRYGPEEYPRRLRTFLRNKRRIEEHNAGNRSFQMGLNQFSDLTFAEFKKLYLWSEPQNCSATKGNFLRSSGPYPDSIDWRKKGNFVTPVKNQGPCGSCWTFSTTGCLESAIAIATGKLLSLAEQQLVDCAQAFNNHGCSGGLPSQAFEYILYNKGLMGEDSYPYRAKLLSVPQNGTCRFQPEKAIAFVKDVINITQVRPRGCVSKLPELVIHPVSCLPGLDWSQHSQEMMRMVTLDPLLQYDEDGMVEAVGRHNPVSFAFEVTSDFMHYRKGVYSNPRCEHTPDKVNHAVLAVGYGQEDGTPYWIVKNSWGRLWGMQGYFLIERGKNMCGLAACASYPVPQV</sequence>
<keyword evidence="11" id="KW-1185">Reference proteome</keyword>
<dbReference type="PRINTS" id="PR00705">
    <property type="entry name" value="PAPAIN"/>
</dbReference>
<comment type="similarity">
    <text evidence="1">Belongs to the peptidase C1 family.</text>
</comment>
<evidence type="ECO:0000313" key="10">
    <source>
        <dbReference type="EMBL" id="OWK52064.1"/>
    </source>
</evidence>
<dbReference type="GO" id="GO:0008234">
    <property type="term" value="F:cysteine-type peptidase activity"/>
    <property type="evidence" value="ECO:0007669"/>
    <property type="project" value="UniProtKB-KW"/>
</dbReference>
<keyword evidence="2" id="KW-0645">Protease</keyword>
<organism evidence="10 11">
    <name type="scientific">Lonchura striata</name>
    <name type="common">white-rumped munia</name>
    <dbReference type="NCBI Taxonomy" id="40157"/>
    <lineage>
        <taxon>Eukaryota</taxon>
        <taxon>Metazoa</taxon>
        <taxon>Chordata</taxon>
        <taxon>Craniata</taxon>
        <taxon>Vertebrata</taxon>
        <taxon>Euteleostomi</taxon>
        <taxon>Archelosauria</taxon>
        <taxon>Archosauria</taxon>
        <taxon>Dinosauria</taxon>
        <taxon>Saurischia</taxon>
        <taxon>Theropoda</taxon>
        <taxon>Coelurosauria</taxon>
        <taxon>Aves</taxon>
        <taxon>Neognathae</taxon>
        <taxon>Neoaves</taxon>
        <taxon>Telluraves</taxon>
        <taxon>Australaves</taxon>
        <taxon>Passeriformes</taxon>
        <taxon>Passeroidea</taxon>
        <taxon>Estrildidae</taxon>
        <taxon>Estrildinae</taxon>
        <taxon>Lonchura</taxon>
    </lineage>
</organism>
<dbReference type="PROSITE" id="PS00639">
    <property type="entry name" value="THIOL_PROTEASE_HIS"/>
    <property type="match status" value="1"/>
</dbReference>
<dbReference type="Pfam" id="PF08246">
    <property type="entry name" value="Inhibitor_I29"/>
    <property type="match status" value="1"/>
</dbReference>
<dbReference type="InterPro" id="IPR038765">
    <property type="entry name" value="Papain-like_cys_pep_sf"/>
</dbReference>
<evidence type="ECO:0000256" key="3">
    <source>
        <dbReference type="ARBA" id="ARBA00022801"/>
    </source>
</evidence>
<evidence type="ECO:0000256" key="1">
    <source>
        <dbReference type="ARBA" id="ARBA00008455"/>
    </source>
</evidence>
<dbReference type="InterPro" id="IPR013201">
    <property type="entry name" value="Prot_inhib_I29"/>
</dbReference>
<proteinExistence type="inferred from homology"/>
<dbReference type="SMART" id="SM00645">
    <property type="entry name" value="Pept_C1"/>
    <property type="match status" value="1"/>
</dbReference>
<name>A0A218UEB3_9PASE</name>
<dbReference type="InterPro" id="IPR025661">
    <property type="entry name" value="Pept_asp_AS"/>
</dbReference>
<dbReference type="InterPro" id="IPR000169">
    <property type="entry name" value="Pept_cys_AS"/>
</dbReference>
<evidence type="ECO:0000256" key="7">
    <source>
        <dbReference type="SAM" id="SignalP"/>
    </source>
</evidence>
<dbReference type="AlphaFoldDB" id="A0A218UEB3"/>
<dbReference type="PROSITE" id="PS00640">
    <property type="entry name" value="THIOL_PROTEASE_ASN"/>
    <property type="match status" value="1"/>
</dbReference>
<dbReference type="STRING" id="299123.ENSLSDP00000011811"/>
<keyword evidence="4" id="KW-0788">Thiol protease</keyword>
<evidence type="ECO:0000259" key="8">
    <source>
        <dbReference type="SMART" id="SM00645"/>
    </source>
</evidence>
<dbReference type="SMART" id="SM00848">
    <property type="entry name" value="Inhibitor_I29"/>
    <property type="match status" value="1"/>
</dbReference>
<evidence type="ECO:0000256" key="4">
    <source>
        <dbReference type="ARBA" id="ARBA00022807"/>
    </source>
</evidence>
<feature type="chain" id="PRO_5018637731" evidence="7">
    <location>
        <begin position="19"/>
        <end position="379"/>
    </location>
</feature>
<evidence type="ECO:0000256" key="6">
    <source>
        <dbReference type="ARBA" id="ARBA00023157"/>
    </source>
</evidence>
<feature type="domain" description="Peptidase C1A papain C-terminal" evidence="8">
    <location>
        <begin position="110"/>
        <end position="376"/>
    </location>
</feature>
<dbReference type="SUPFAM" id="SSF54001">
    <property type="entry name" value="Cysteine proteinases"/>
    <property type="match status" value="1"/>
</dbReference>
<dbReference type="InterPro" id="IPR025660">
    <property type="entry name" value="Pept_his_AS"/>
</dbReference>
<dbReference type="PANTHER" id="PTHR12411">
    <property type="entry name" value="CYSTEINE PROTEASE FAMILY C1-RELATED"/>
    <property type="match status" value="1"/>
</dbReference>
<dbReference type="Proteomes" id="UP000197619">
    <property type="component" value="Unassembled WGS sequence"/>
</dbReference>
<dbReference type="Pfam" id="PF00112">
    <property type="entry name" value="Peptidase_C1"/>
    <property type="match status" value="1"/>
</dbReference>
<keyword evidence="7" id="KW-0732">Signal</keyword>
<dbReference type="GO" id="GO:0006508">
    <property type="term" value="P:proteolysis"/>
    <property type="evidence" value="ECO:0007669"/>
    <property type="project" value="UniProtKB-KW"/>
</dbReference>
<evidence type="ECO:0000256" key="5">
    <source>
        <dbReference type="ARBA" id="ARBA00023145"/>
    </source>
</evidence>
<evidence type="ECO:0000313" key="11">
    <source>
        <dbReference type="Proteomes" id="UP000197619"/>
    </source>
</evidence>
<comment type="caution">
    <text evidence="10">The sequence shown here is derived from an EMBL/GenBank/DDBJ whole genome shotgun (WGS) entry which is preliminary data.</text>
</comment>
<keyword evidence="3" id="KW-0378">Hydrolase</keyword>
<feature type="domain" description="Cathepsin propeptide inhibitor" evidence="9">
    <location>
        <begin position="29"/>
        <end position="84"/>
    </location>
</feature>
<gene>
    <name evidence="10" type="primary">CTSH</name>
    <name evidence="10" type="ORF">RLOC_00003035</name>
</gene>
<dbReference type="InterPro" id="IPR000668">
    <property type="entry name" value="Peptidase_C1A_C"/>
</dbReference>
<accession>A0A218UEB3</accession>
<dbReference type="InterPro" id="IPR039417">
    <property type="entry name" value="Peptidase_C1A_papain-like"/>
</dbReference>
<dbReference type="CDD" id="cd02248">
    <property type="entry name" value="Peptidase_C1A"/>
    <property type="match status" value="1"/>
</dbReference>
<dbReference type="EMBL" id="MUZQ01000379">
    <property type="protein sequence ID" value="OWK52064.1"/>
    <property type="molecule type" value="Genomic_DNA"/>
</dbReference>
<evidence type="ECO:0000256" key="2">
    <source>
        <dbReference type="ARBA" id="ARBA00022670"/>
    </source>
</evidence>
<keyword evidence="6" id="KW-1015">Disulfide bond</keyword>